<dbReference type="EMBL" id="VOEJ01000002">
    <property type="protein sequence ID" value="TWR30465.1"/>
    <property type="molecule type" value="Genomic_DNA"/>
</dbReference>
<evidence type="ECO:0000313" key="1">
    <source>
        <dbReference type="EMBL" id="TWR30465.1"/>
    </source>
</evidence>
<dbReference type="Proteomes" id="UP000320042">
    <property type="component" value="Unassembled WGS sequence"/>
</dbReference>
<dbReference type="RefSeq" id="WP_146380923.1">
    <property type="nucleotide sequence ID" value="NZ_VOEJ01000002.1"/>
</dbReference>
<protein>
    <recommendedName>
        <fullName evidence="3">Lipoprotein</fullName>
    </recommendedName>
</protein>
<dbReference type="PROSITE" id="PS51257">
    <property type="entry name" value="PROKAR_LIPOPROTEIN"/>
    <property type="match status" value="1"/>
</dbReference>
<evidence type="ECO:0000313" key="2">
    <source>
        <dbReference type="Proteomes" id="UP000320042"/>
    </source>
</evidence>
<organism evidence="1 2">
    <name type="scientific">Mucilaginibacter pallidiroseus</name>
    <dbReference type="NCBI Taxonomy" id="2599295"/>
    <lineage>
        <taxon>Bacteria</taxon>
        <taxon>Pseudomonadati</taxon>
        <taxon>Bacteroidota</taxon>
        <taxon>Sphingobacteriia</taxon>
        <taxon>Sphingobacteriales</taxon>
        <taxon>Sphingobacteriaceae</taxon>
        <taxon>Mucilaginibacter</taxon>
    </lineage>
</organism>
<name>A0A563UGH1_9SPHI</name>
<sequence length="207" mass="24009">MMIIKKPKHFSIVISLLALVGCDNRHKVIIDNVRDYLDENLPVMNNYKPISYRIVDTILKMDVIDELSPSNDSTFKLFGKNTESQLSDSSKKEFNYALKAVNLSSYGKKIVVLCGQKRSEKITSNEIKSIALKTAYYYKLLKTKYYNLPTYTTFADSIAVSTKEDLAMVYKLIHKYRINMHGDNKLQIDTLYLDINYKVFRMCNQKQ</sequence>
<reference evidence="1 2" key="1">
    <citation type="submission" date="2019-07" db="EMBL/GenBank/DDBJ databases">
        <authorList>
            <person name="Kim J."/>
        </authorList>
    </citation>
    <scope>NUCLEOTIDE SEQUENCE [LARGE SCALE GENOMIC DNA]</scope>
    <source>
        <strain evidence="2">dk17</strain>
    </source>
</reference>
<dbReference type="AlphaFoldDB" id="A0A563UGH1"/>
<accession>A0A563UGH1</accession>
<keyword evidence="2" id="KW-1185">Reference proteome</keyword>
<gene>
    <name evidence="1" type="ORF">FPZ43_05860</name>
</gene>
<comment type="caution">
    <text evidence="1">The sequence shown here is derived from an EMBL/GenBank/DDBJ whole genome shotgun (WGS) entry which is preliminary data.</text>
</comment>
<evidence type="ECO:0008006" key="3">
    <source>
        <dbReference type="Google" id="ProtNLM"/>
    </source>
</evidence>
<proteinExistence type="predicted"/>